<protein>
    <recommendedName>
        <fullName evidence="4">Rod shape-determining protein MreD</fullName>
    </recommendedName>
</protein>
<evidence type="ECO:0008006" key="4">
    <source>
        <dbReference type="Google" id="ProtNLM"/>
    </source>
</evidence>
<accession>A0A0P1IRU2</accession>
<dbReference type="RefSeq" id="WP_058315108.1">
    <property type="nucleotide sequence ID" value="NZ_CYTO01000020.1"/>
</dbReference>
<evidence type="ECO:0000313" key="2">
    <source>
        <dbReference type="EMBL" id="CUK26179.1"/>
    </source>
</evidence>
<dbReference type="OrthoDB" id="7629477at2"/>
<sequence length="175" mass="19303">MAETSGAKPWIMRITFAVLALGILYWQLMPLNTVPSNFAGPDLLLVLMMVWVLRRPDYAPVYLIAGLMLLADFLLSRPPGLMAALTVIVTENLRRRSMTGVEMQFSMEWLTAAAGLAAIVIGNRVLLSIFLLDQSSLGLTLIQLISSFVIYPIVASGFGLLMGIRQTRFREGDLT</sequence>
<gene>
    <name evidence="2" type="ORF">TA5114_01986</name>
</gene>
<keyword evidence="1" id="KW-0472">Membrane</keyword>
<name>A0A0P1IRU2_9RHOB</name>
<dbReference type="STRING" id="1715691.TA5113_02040"/>
<feature type="transmembrane region" description="Helical" evidence="1">
    <location>
        <begin position="109"/>
        <end position="132"/>
    </location>
</feature>
<feature type="transmembrane region" description="Helical" evidence="1">
    <location>
        <begin position="60"/>
        <end position="89"/>
    </location>
</feature>
<dbReference type="AlphaFoldDB" id="A0A0P1IRU2"/>
<dbReference type="EMBL" id="CYUE01000020">
    <property type="protein sequence ID" value="CUK26179.1"/>
    <property type="molecule type" value="Genomic_DNA"/>
</dbReference>
<feature type="transmembrane region" description="Helical" evidence="1">
    <location>
        <begin position="34"/>
        <end position="53"/>
    </location>
</feature>
<keyword evidence="3" id="KW-1185">Reference proteome</keyword>
<proteinExistence type="predicted"/>
<dbReference type="Proteomes" id="UP000051184">
    <property type="component" value="Unassembled WGS sequence"/>
</dbReference>
<keyword evidence="1" id="KW-1133">Transmembrane helix</keyword>
<feature type="transmembrane region" description="Helical" evidence="1">
    <location>
        <begin position="144"/>
        <end position="164"/>
    </location>
</feature>
<evidence type="ECO:0000256" key="1">
    <source>
        <dbReference type="SAM" id="Phobius"/>
    </source>
</evidence>
<keyword evidence="1" id="KW-0812">Transmembrane</keyword>
<feature type="transmembrane region" description="Helical" evidence="1">
    <location>
        <begin position="10"/>
        <end position="28"/>
    </location>
</feature>
<evidence type="ECO:0000313" key="3">
    <source>
        <dbReference type="Proteomes" id="UP000051184"/>
    </source>
</evidence>
<organism evidence="2 3">
    <name type="scientific">Cognatishimia activa</name>
    <dbReference type="NCBI Taxonomy" id="1715691"/>
    <lineage>
        <taxon>Bacteria</taxon>
        <taxon>Pseudomonadati</taxon>
        <taxon>Pseudomonadota</taxon>
        <taxon>Alphaproteobacteria</taxon>
        <taxon>Rhodobacterales</taxon>
        <taxon>Paracoccaceae</taxon>
        <taxon>Cognatishimia</taxon>
    </lineage>
</organism>
<reference evidence="3" key="1">
    <citation type="submission" date="2015-09" db="EMBL/GenBank/DDBJ databases">
        <authorList>
            <person name="Rodrigo-Torres Lidia"/>
            <person name="Arahal R.David."/>
        </authorList>
    </citation>
    <scope>NUCLEOTIDE SEQUENCE [LARGE SCALE GENOMIC DNA]</scope>
    <source>
        <strain evidence="3">CECT 5114</strain>
    </source>
</reference>